<evidence type="ECO:0000313" key="3">
    <source>
        <dbReference type="Proteomes" id="UP001152320"/>
    </source>
</evidence>
<feature type="region of interest" description="Disordered" evidence="1">
    <location>
        <begin position="123"/>
        <end position="144"/>
    </location>
</feature>
<comment type="caution">
    <text evidence="2">The sequence shown here is derived from an EMBL/GenBank/DDBJ whole genome shotgun (WGS) entry which is preliminary data.</text>
</comment>
<organism evidence="2 3">
    <name type="scientific">Holothuria leucospilota</name>
    <name type="common">Black long sea cucumber</name>
    <name type="synonym">Mertensiothuria leucospilota</name>
    <dbReference type="NCBI Taxonomy" id="206669"/>
    <lineage>
        <taxon>Eukaryota</taxon>
        <taxon>Metazoa</taxon>
        <taxon>Echinodermata</taxon>
        <taxon>Eleutherozoa</taxon>
        <taxon>Echinozoa</taxon>
        <taxon>Holothuroidea</taxon>
        <taxon>Aspidochirotacea</taxon>
        <taxon>Aspidochirotida</taxon>
        <taxon>Holothuriidae</taxon>
        <taxon>Holothuria</taxon>
    </lineage>
</organism>
<sequence length="144" mass="16525">MGNSVPREYKGAVCFRCKGTLSPTASWKDRDTQIIKGVKYRVFNKGEYYRRAFRRNEYQCRVCFFKNNGGDNDELLRSEFQRREHTSSRDACVTIAAMSDNEFSTTSCADIIRSPTLCGTECNEGNQENVETPRPIPPPYNTKE</sequence>
<feature type="compositionally biased region" description="Pro residues" evidence="1">
    <location>
        <begin position="134"/>
        <end position="144"/>
    </location>
</feature>
<keyword evidence="3" id="KW-1185">Reference proteome</keyword>
<dbReference type="Proteomes" id="UP001152320">
    <property type="component" value="Chromosome 1"/>
</dbReference>
<name>A0A9Q1CR92_HOLLE</name>
<reference evidence="2" key="1">
    <citation type="submission" date="2021-10" db="EMBL/GenBank/DDBJ databases">
        <title>Tropical sea cucumber genome reveals ecological adaptation and Cuvierian tubules defense mechanism.</title>
        <authorList>
            <person name="Chen T."/>
        </authorList>
    </citation>
    <scope>NUCLEOTIDE SEQUENCE</scope>
    <source>
        <strain evidence="2">Nanhai2018</strain>
        <tissue evidence="2">Muscle</tissue>
    </source>
</reference>
<accession>A0A9Q1CR92</accession>
<proteinExistence type="predicted"/>
<gene>
    <name evidence="2" type="ORF">HOLleu_02069</name>
</gene>
<protein>
    <submittedName>
        <fullName evidence="2">Uncharacterized protein</fullName>
    </submittedName>
</protein>
<dbReference type="AlphaFoldDB" id="A0A9Q1CR92"/>
<evidence type="ECO:0000256" key="1">
    <source>
        <dbReference type="SAM" id="MobiDB-lite"/>
    </source>
</evidence>
<evidence type="ECO:0000313" key="2">
    <source>
        <dbReference type="EMBL" id="KAJ8049355.1"/>
    </source>
</evidence>
<dbReference type="EMBL" id="JAIZAY010000001">
    <property type="protein sequence ID" value="KAJ8049355.1"/>
    <property type="molecule type" value="Genomic_DNA"/>
</dbReference>